<keyword evidence="6 12" id="KW-0472">Membrane</keyword>
<evidence type="ECO:0000256" key="1">
    <source>
        <dbReference type="ARBA" id="ARBA00004382"/>
    </source>
</evidence>
<dbReference type="InterPro" id="IPR027304">
    <property type="entry name" value="Trigger_fact/SurA_dom_sf"/>
</dbReference>
<sequence length="634" mass="69066">MLQAMRNKMHGWPAVVLLGVATFAMTFFGIEGYIMSRADTYVAKVGKHEISQQDFQDRMNQLRQQLSAEQGDSFDPDAFEKPEMKLKVLDGMIDQQLLLKANQDWGVRVPDQAVRDYIAGIPAFQINGQFDPTTYRTLLAEQRKTPDMFQDDVRASLATQALPNAIDASTIITDAEVDHFLDLRMQRRDISYAVLPKPQPADAKVTDAEIADYYKAHLADYMNPEQVSLQYLEVNGAELKPDAAPSDADLMKRYESEKQRFVQPEQREVSHILVNVPANATPEQQKAALAKADKIAAEATPGNFAKLAAQDSDDLGSKRQGGDLGWLQKGVTNAAFDTAMFALKKGEISKPVLTPDGYDILWLRDIRSGEAKSFAEVRDQLVAEATAGDKDRQYNEVAGKLSDNTYQNPSSLEPAAQALGLPIKTTPLFSRSGGEGIAANPKVVKAAFGNDVLAQGNNSSLIELGNDDAVVIRVAKHEAAAAKPLAQVHDEIGKTLLDQRIAAAAKQQADGLLARLRKGEALAAVAASANASVKNATGVVRVQPDVPAALRDEAFLLPHPADGKPQYAAVDMHDGSYALLAVDKVQGADLSKVPHEQRDMLRQQMTQAYGAVATQELIKSLRNGTEIKIAKDRM</sequence>
<dbReference type="InterPro" id="IPR000297">
    <property type="entry name" value="PPIase_PpiC"/>
</dbReference>
<evidence type="ECO:0000313" key="15">
    <source>
        <dbReference type="Proteomes" id="UP001556170"/>
    </source>
</evidence>
<keyword evidence="3" id="KW-0997">Cell inner membrane</keyword>
<dbReference type="PROSITE" id="PS50198">
    <property type="entry name" value="PPIC_PPIASE_2"/>
    <property type="match status" value="1"/>
</dbReference>
<keyword evidence="15" id="KW-1185">Reference proteome</keyword>
<keyword evidence="7" id="KW-0143">Chaperone</keyword>
<dbReference type="Pfam" id="PF00639">
    <property type="entry name" value="Rotamase"/>
    <property type="match status" value="1"/>
</dbReference>
<dbReference type="InterPro" id="IPR052029">
    <property type="entry name" value="PpiD_chaperone"/>
</dbReference>
<dbReference type="SUPFAM" id="SSF109998">
    <property type="entry name" value="Triger factor/SurA peptide-binding domain-like"/>
    <property type="match status" value="1"/>
</dbReference>
<gene>
    <name evidence="14" type="ORF">ABQJ56_02970</name>
</gene>
<comment type="subcellular location">
    <subcellularLocation>
        <location evidence="1">Cell inner membrane</location>
        <topology evidence="1">Single-pass type II membrane protein</topology>
        <orientation evidence="1">Periplasmic side</orientation>
    </subcellularLocation>
</comment>
<evidence type="ECO:0000256" key="6">
    <source>
        <dbReference type="ARBA" id="ARBA00023136"/>
    </source>
</evidence>
<evidence type="ECO:0000256" key="3">
    <source>
        <dbReference type="ARBA" id="ARBA00022519"/>
    </source>
</evidence>
<dbReference type="PROSITE" id="PS01096">
    <property type="entry name" value="PPIC_PPIASE_1"/>
    <property type="match status" value="1"/>
</dbReference>
<comment type="caution">
    <text evidence="14">The sequence shown here is derived from an EMBL/GenBank/DDBJ whole genome shotgun (WGS) entry which is preliminary data.</text>
</comment>
<evidence type="ECO:0000256" key="5">
    <source>
        <dbReference type="ARBA" id="ARBA00022989"/>
    </source>
</evidence>
<evidence type="ECO:0000256" key="12">
    <source>
        <dbReference type="SAM" id="Phobius"/>
    </source>
</evidence>
<protein>
    <recommendedName>
        <fullName evidence="9">Periplasmic chaperone PpiD</fullName>
    </recommendedName>
    <alternativeName>
        <fullName evidence="10">Periplasmic folding chaperone</fullName>
    </alternativeName>
</protein>
<dbReference type="InterPro" id="IPR023058">
    <property type="entry name" value="PPIase_PpiC_CS"/>
</dbReference>
<dbReference type="PANTHER" id="PTHR47529:SF1">
    <property type="entry name" value="PERIPLASMIC CHAPERONE PPID"/>
    <property type="match status" value="1"/>
</dbReference>
<dbReference type="PANTHER" id="PTHR47529">
    <property type="entry name" value="PEPTIDYL-PROLYL CIS-TRANS ISOMERASE D"/>
    <property type="match status" value="1"/>
</dbReference>
<evidence type="ECO:0000256" key="9">
    <source>
        <dbReference type="ARBA" id="ARBA00040743"/>
    </source>
</evidence>
<dbReference type="Proteomes" id="UP001556170">
    <property type="component" value="Unassembled WGS sequence"/>
</dbReference>
<keyword evidence="4 12" id="KW-0812">Transmembrane</keyword>
<evidence type="ECO:0000256" key="8">
    <source>
        <dbReference type="ARBA" id="ARBA00038408"/>
    </source>
</evidence>
<keyword evidence="2" id="KW-1003">Cell membrane</keyword>
<evidence type="ECO:0000259" key="13">
    <source>
        <dbReference type="PROSITE" id="PS50198"/>
    </source>
</evidence>
<evidence type="ECO:0000256" key="7">
    <source>
        <dbReference type="ARBA" id="ARBA00023186"/>
    </source>
</evidence>
<name>A0ABV3QLU2_9GAMM</name>
<feature type="transmembrane region" description="Helical" evidence="12">
    <location>
        <begin position="12"/>
        <end position="30"/>
    </location>
</feature>
<proteinExistence type="inferred from homology"/>
<dbReference type="InterPro" id="IPR046357">
    <property type="entry name" value="PPIase_dom_sf"/>
</dbReference>
<dbReference type="Gene3D" id="3.10.50.40">
    <property type="match status" value="1"/>
</dbReference>
<evidence type="ECO:0000256" key="4">
    <source>
        <dbReference type="ARBA" id="ARBA00022692"/>
    </source>
</evidence>
<organism evidence="14 15">
    <name type="scientific">Rhodanobacter geophilus</name>
    <dbReference type="NCBI Taxonomy" id="3162488"/>
    <lineage>
        <taxon>Bacteria</taxon>
        <taxon>Pseudomonadati</taxon>
        <taxon>Pseudomonadota</taxon>
        <taxon>Gammaproteobacteria</taxon>
        <taxon>Lysobacterales</taxon>
        <taxon>Rhodanobacteraceae</taxon>
        <taxon>Rhodanobacter</taxon>
    </lineage>
</organism>
<feature type="domain" description="PpiC" evidence="13">
    <location>
        <begin position="264"/>
        <end position="365"/>
    </location>
</feature>
<comment type="similarity">
    <text evidence="8">Belongs to the PpiD chaperone family.</text>
</comment>
<keyword evidence="11" id="KW-0697">Rotamase</keyword>
<evidence type="ECO:0000313" key="14">
    <source>
        <dbReference type="EMBL" id="MEW9623188.1"/>
    </source>
</evidence>
<keyword evidence="5 12" id="KW-1133">Transmembrane helix</keyword>
<dbReference type="RefSeq" id="WP_367843498.1">
    <property type="nucleotide sequence ID" value="NZ_JBFOHL010000002.1"/>
</dbReference>
<dbReference type="Gene3D" id="1.10.4030.10">
    <property type="entry name" value="Porin chaperone SurA, peptide-binding domain"/>
    <property type="match status" value="1"/>
</dbReference>
<keyword evidence="11" id="KW-0413">Isomerase</keyword>
<evidence type="ECO:0000256" key="2">
    <source>
        <dbReference type="ARBA" id="ARBA00022475"/>
    </source>
</evidence>
<dbReference type="Pfam" id="PF13624">
    <property type="entry name" value="SurA_N_3"/>
    <property type="match status" value="1"/>
</dbReference>
<evidence type="ECO:0000256" key="10">
    <source>
        <dbReference type="ARBA" id="ARBA00042775"/>
    </source>
</evidence>
<dbReference type="SUPFAM" id="SSF54534">
    <property type="entry name" value="FKBP-like"/>
    <property type="match status" value="1"/>
</dbReference>
<reference evidence="14 15" key="1">
    <citation type="submission" date="2024-06" db="EMBL/GenBank/DDBJ databases">
        <authorList>
            <person name="Woo H."/>
        </authorList>
    </citation>
    <scope>NUCLEOTIDE SEQUENCE [LARGE SCALE GENOMIC DNA]</scope>
    <source>
        <strain evidence="14 15">S2-g</strain>
    </source>
</reference>
<dbReference type="EMBL" id="JBFOHL010000002">
    <property type="protein sequence ID" value="MEW9623188.1"/>
    <property type="molecule type" value="Genomic_DNA"/>
</dbReference>
<accession>A0ABV3QLU2</accession>
<evidence type="ECO:0000256" key="11">
    <source>
        <dbReference type="PROSITE-ProRule" id="PRU00278"/>
    </source>
</evidence>